<keyword evidence="2 6" id="KW-0032">Aminotransferase</keyword>
<dbReference type="UniPathway" id="UPA00068"/>
<evidence type="ECO:0000256" key="6">
    <source>
        <dbReference type="HAMAP-Rule" id="MF_02084"/>
    </source>
</evidence>
<keyword evidence="1 6" id="KW-0963">Cytoplasm</keyword>
<keyword evidence="5 6" id="KW-0663">Pyridoxal phosphate</keyword>
<dbReference type="PIRSF" id="PIRSF000521">
    <property type="entry name" value="Transaminase_4ab_Lys_Orn"/>
    <property type="match status" value="1"/>
</dbReference>
<dbReference type="CDD" id="cd00610">
    <property type="entry name" value="OAT_like"/>
    <property type="match status" value="1"/>
</dbReference>
<dbReference type="AlphaFoldDB" id="A0A7C5QFH3"/>
<dbReference type="EC" id="2.6.1.124" evidence="6"/>
<comment type="subunit">
    <text evidence="6">Homodimer.</text>
</comment>
<dbReference type="GO" id="GO:0042802">
    <property type="term" value="F:identical protein binding"/>
    <property type="evidence" value="ECO:0007669"/>
    <property type="project" value="TreeGrafter"/>
</dbReference>
<comment type="caution">
    <text evidence="7">The sequence shown here is derived from an EMBL/GenBank/DDBJ whole genome shotgun (WGS) entry which is preliminary data.</text>
</comment>
<accession>A0A7C5QFH3</accession>
<organism evidence="7">
    <name type="scientific">Caldiarchaeum subterraneum</name>
    <dbReference type="NCBI Taxonomy" id="311458"/>
    <lineage>
        <taxon>Archaea</taxon>
        <taxon>Nitrososphaerota</taxon>
        <taxon>Candidatus Caldarchaeales</taxon>
        <taxon>Candidatus Caldarchaeaceae</taxon>
        <taxon>Candidatus Caldarchaeum</taxon>
    </lineage>
</organism>
<name>A0A7C5QFH3_CALS0</name>
<dbReference type="InterPro" id="IPR015424">
    <property type="entry name" value="PyrdxlP-dep_Trfase"/>
</dbReference>
<dbReference type="PANTHER" id="PTHR11986">
    <property type="entry name" value="AMINOTRANSFERASE CLASS III"/>
    <property type="match status" value="1"/>
</dbReference>
<protein>
    <recommendedName>
        <fullName evidence="6">Putative [LysW]-aminoadipate semialdehyde/glutamate semialdehyde transaminase</fullName>
        <ecNumber evidence="6">2.6.1.118</ecNumber>
        <ecNumber evidence="6">2.6.1.124</ecNumber>
    </recommendedName>
</protein>
<dbReference type="EC" id="2.6.1.118" evidence="6"/>
<keyword evidence="4 6" id="KW-0808">Transferase</keyword>
<dbReference type="UniPathway" id="UPA00033">
    <property type="reaction ID" value="UER00038"/>
</dbReference>
<feature type="modified residue" description="N6-(pyridoxal phosphate)lysine" evidence="6">
    <location>
        <position position="239"/>
    </location>
</feature>
<dbReference type="InterPro" id="IPR015421">
    <property type="entry name" value="PyrdxlP-dep_Trfase_major"/>
</dbReference>
<dbReference type="EMBL" id="DRWN01000069">
    <property type="protein sequence ID" value="HHK69172.1"/>
    <property type="molecule type" value="Genomic_DNA"/>
</dbReference>
<dbReference type="PANTHER" id="PTHR11986:SF79">
    <property type="entry name" value="ACETYLORNITHINE AMINOTRANSFERASE, MITOCHONDRIAL"/>
    <property type="match status" value="1"/>
</dbReference>
<dbReference type="Gene3D" id="3.40.640.10">
    <property type="entry name" value="Type I PLP-dependent aspartate aminotransferase-like (Major domain)"/>
    <property type="match status" value="1"/>
</dbReference>
<comment type="catalytic activity">
    <reaction evidence="6">
        <text>[amino-group carrier protein]-C-terminal-gamma-(L-ornithyl)-L-glutamate + 2-oxoglutarate = [amino-group carrier protein]-C-terminal-gamma-(L-glutamyl-5-semialdehyde)-L-glutamate + L-glutamate</text>
        <dbReference type="Rhea" id="RHEA:52672"/>
        <dbReference type="Rhea" id="RHEA-COMP:13327"/>
        <dbReference type="Rhea" id="RHEA-COMP:13328"/>
        <dbReference type="ChEBI" id="CHEBI:16810"/>
        <dbReference type="ChEBI" id="CHEBI:29985"/>
        <dbReference type="ChEBI" id="CHEBI:136761"/>
        <dbReference type="ChEBI" id="CHEBI:136763"/>
        <dbReference type="EC" id="2.6.1.124"/>
    </reaction>
</comment>
<comment type="cofactor">
    <cofactor evidence="6">
        <name>pyridoxal 5'-phosphate</name>
        <dbReference type="ChEBI" id="CHEBI:597326"/>
    </cofactor>
    <text evidence="6">Binds 1 pyridoxal phosphate per subunit.</text>
</comment>
<sequence length="398" mass="43882">MTVKLLKFSAPRGIRVVKAEGQYVWDDTGKKYLDFYMGYGAAFLGHRNPKIVKALTEQMGRYLTITPAFDTDVMDECLDRLGKILPPHLERVFFLNSGSEACDLALKIARKLTGRKKILAFVNSFHGRTMGSLSATWNPKYREGFDPYPFETIFTPYNNAEAVEEKLGEDFAAVILEPVQGEGGIIPATDDFLKTVEEKCRDVGAFLIVDEIQSGFGRTGFVWAHQKAGIKPDMLTAAKAIAGGFPASLVAVTEEIASRLKETDHGSTYGGNPLALAAITAAVELLIEEDVPSQAHEKGAALGEMLARFVDENRGLFRGFRRAGLMIGVEMRSQPGTFIKLLQRNGLIGFKAGLTVLRFLPPYLITEQDMKTAVDAMVKTTEEYKTLPEKSEPLQNTL</sequence>
<dbReference type="GO" id="GO:0005737">
    <property type="term" value="C:cytoplasm"/>
    <property type="evidence" value="ECO:0007669"/>
    <property type="project" value="UniProtKB-SubCell"/>
</dbReference>
<comment type="function">
    <text evidence="6">Involved in both the arginine and lysine biosynthetic pathways.</text>
</comment>
<comment type="pathway">
    <text evidence="6">Amino-acid biosynthesis; L-arginine biosynthesis.</text>
</comment>
<dbReference type="InterPro" id="IPR050103">
    <property type="entry name" value="Class-III_PLP-dep_AT"/>
</dbReference>
<keyword evidence="6" id="KW-0055">Arginine biosynthesis</keyword>
<keyword evidence="6" id="KW-0457">Lysine biosynthesis</keyword>
<comment type="caution">
    <text evidence="6">Lacks conserved residue(s) required for the propagation of feature annotation.</text>
</comment>
<feature type="binding site" evidence="6">
    <location>
        <position position="268"/>
    </location>
    <ligand>
        <name>pyridoxal 5'-phosphate</name>
        <dbReference type="ChEBI" id="CHEBI:597326"/>
    </ligand>
</feature>
<dbReference type="FunFam" id="3.40.640.10:FF:000004">
    <property type="entry name" value="Acetylornithine aminotransferase"/>
    <property type="match status" value="1"/>
</dbReference>
<dbReference type="InterPro" id="IPR015422">
    <property type="entry name" value="PyrdxlP-dep_Trfase_small"/>
</dbReference>
<dbReference type="GO" id="GO:0042450">
    <property type="term" value="P:L-arginine biosynthetic process via ornithine"/>
    <property type="evidence" value="ECO:0007669"/>
    <property type="project" value="UniProtKB-UniRule"/>
</dbReference>
<proteinExistence type="inferred from homology"/>
<feature type="binding site" evidence="6">
    <location>
        <begin position="210"/>
        <end position="213"/>
    </location>
    <ligand>
        <name>pyridoxal 5'-phosphate</name>
        <dbReference type="ChEBI" id="CHEBI:597326"/>
    </ligand>
</feature>
<dbReference type="InterPro" id="IPR049704">
    <property type="entry name" value="Aminotrans_3_PPA_site"/>
</dbReference>
<dbReference type="HAMAP" id="MF_02084">
    <property type="entry name" value="LysJ_aminotrans_3"/>
    <property type="match status" value="1"/>
</dbReference>
<comment type="pathway">
    <text evidence="6">Amino-acid biosynthesis; L-lysine biosynthesis via AAA pathway; L-lysine from L-alpha-aminoadipate (Thermus route): step 4/5.</text>
</comment>
<feature type="binding site" evidence="6">
    <location>
        <position position="267"/>
    </location>
    <ligand>
        <name>substrate</name>
    </ligand>
</feature>
<dbReference type="SUPFAM" id="SSF53383">
    <property type="entry name" value="PLP-dependent transferases"/>
    <property type="match status" value="1"/>
</dbReference>
<reference evidence="7" key="1">
    <citation type="journal article" date="2020" name="mSystems">
        <title>Genome- and Community-Level Interaction Insights into Carbon Utilization and Element Cycling Functions of Hydrothermarchaeota in Hydrothermal Sediment.</title>
        <authorList>
            <person name="Zhou Z."/>
            <person name="Liu Y."/>
            <person name="Xu W."/>
            <person name="Pan J."/>
            <person name="Luo Z.H."/>
            <person name="Li M."/>
        </authorList>
    </citation>
    <scope>NUCLEOTIDE SEQUENCE [LARGE SCALE GENOMIC DNA]</scope>
    <source>
        <strain evidence="7">SpSt-1056</strain>
    </source>
</reference>
<dbReference type="GO" id="GO:0008483">
    <property type="term" value="F:transaminase activity"/>
    <property type="evidence" value="ECO:0007669"/>
    <property type="project" value="UniProtKB-UniRule"/>
</dbReference>
<gene>
    <name evidence="6" type="primary">lysJ</name>
    <name evidence="7" type="ORF">ENM11_08530</name>
</gene>
<feature type="binding site" evidence="6">
    <location>
        <position position="125"/>
    </location>
    <ligand>
        <name>pyridoxal 5'-phosphate</name>
        <dbReference type="ChEBI" id="CHEBI:597326"/>
    </ligand>
</feature>
<dbReference type="InterPro" id="IPR037537">
    <property type="entry name" value="LysJ"/>
</dbReference>
<keyword evidence="3 6" id="KW-0028">Amino-acid biosynthesis</keyword>
<evidence type="ECO:0000256" key="3">
    <source>
        <dbReference type="ARBA" id="ARBA00022605"/>
    </source>
</evidence>
<dbReference type="GO" id="GO:0030170">
    <property type="term" value="F:pyridoxal phosphate binding"/>
    <property type="evidence" value="ECO:0007669"/>
    <property type="project" value="InterPro"/>
</dbReference>
<dbReference type="Pfam" id="PF00202">
    <property type="entry name" value="Aminotran_3"/>
    <property type="match status" value="1"/>
</dbReference>
<dbReference type="Gene3D" id="3.90.1150.10">
    <property type="entry name" value="Aspartate Aminotransferase, domain 1"/>
    <property type="match status" value="1"/>
</dbReference>
<comment type="subcellular location">
    <subcellularLocation>
        <location evidence="6">Cytoplasm</location>
    </subcellularLocation>
</comment>
<evidence type="ECO:0000313" key="7">
    <source>
        <dbReference type="EMBL" id="HHK69172.1"/>
    </source>
</evidence>
<comment type="similarity">
    <text evidence="6">Belongs to the class-III pyridoxal-phosphate-dependent aminotransferase family. LysJ subfamily.</text>
</comment>
<dbReference type="PROSITE" id="PS00600">
    <property type="entry name" value="AA_TRANSFER_CLASS_3"/>
    <property type="match status" value="1"/>
</dbReference>
<dbReference type="InterPro" id="IPR005814">
    <property type="entry name" value="Aminotrans_3"/>
</dbReference>
<evidence type="ECO:0000256" key="2">
    <source>
        <dbReference type="ARBA" id="ARBA00022576"/>
    </source>
</evidence>
<evidence type="ECO:0000256" key="5">
    <source>
        <dbReference type="ARBA" id="ARBA00022898"/>
    </source>
</evidence>
<evidence type="ECO:0000256" key="4">
    <source>
        <dbReference type="ARBA" id="ARBA00022679"/>
    </source>
</evidence>
<evidence type="ECO:0000256" key="1">
    <source>
        <dbReference type="ARBA" id="ARBA00022490"/>
    </source>
</evidence>
<dbReference type="GO" id="GO:0019878">
    <property type="term" value="P:lysine biosynthetic process via aminoadipic acid"/>
    <property type="evidence" value="ECO:0007669"/>
    <property type="project" value="UniProtKB-UniRule"/>
</dbReference>
<feature type="binding site" evidence="6">
    <location>
        <position position="128"/>
    </location>
    <ligand>
        <name>substrate</name>
    </ligand>
</feature>
<comment type="catalytic activity">
    <reaction evidence="6">
        <text>[amino-group carrier protein]-C-terminal-gamma-(L-lysyl)-L-glutamate + 2-oxoglutarate = [amino-group carrier protein]-C-terminal-N-(1-carboxy-5-oxopentan-1-yl)-L-glutamine + L-glutamate</text>
        <dbReference type="Rhea" id="RHEA:41952"/>
        <dbReference type="Rhea" id="RHEA-COMP:9714"/>
        <dbReference type="Rhea" id="RHEA-COMP:9715"/>
        <dbReference type="ChEBI" id="CHEBI:16810"/>
        <dbReference type="ChEBI" id="CHEBI:29985"/>
        <dbReference type="ChEBI" id="CHEBI:78501"/>
        <dbReference type="ChEBI" id="CHEBI:78526"/>
        <dbReference type="EC" id="2.6.1.118"/>
    </reaction>
</comment>